<keyword evidence="5 8" id="KW-0812">Transmembrane</keyword>
<dbReference type="RefSeq" id="WP_119884177.1">
    <property type="nucleotide sequence ID" value="NZ_CP032418.1"/>
</dbReference>
<evidence type="ECO:0000256" key="6">
    <source>
        <dbReference type="ARBA" id="ARBA00022989"/>
    </source>
</evidence>
<dbReference type="Gene3D" id="1.10.3470.10">
    <property type="entry name" value="ABC transporter involved in vitamin B12 uptake, BtuC"/>
    <property type="match status" value="1"/>
</dbReference>
<feature type="transmembrane region" description="Helical" evidence="8">
    <location>
        <begin position="150"/>
        <end position="171"/>
    </location>
</feature>
<dbReference type="OrthoDB" id="9811721at2"/>
<dbReference type="Pfam" id="PF01032">
    <property type="entry name" value="FecCD"/>
    <property type="match status" value="1"/>
</dbReference>
<comment type="similarity">
    <text evidence="2">Belongs to the binding-protein-dependent transport system permease family. FecCD subfamily.</text>
</comment>
<feature type="transmembrane region" description="Helical" evidence="8">
    <location>
        <begin position="63"/>
        <end position="80"/>
    </location>
</feature>
<evidence type="ECO:0000256" key="8">
    <source>
        <dbReference type="SAM" id="Phobius"/>
    </source>
</evidence>
<feature type="transmembrane region" description="Helical" evidence="8">
    <location>
        <begin position="310"/>
        <end position="326"/>
    </location>
</feature>
<gene>
    <name evidence="9" type="ORF">D3873_11685</name>
</gene>
<keyword evidence="4" id="KW-1003">Cell membrane</keyword>
<dbReference type="GO" id="GO:0022857">
    <property type="term" value="F:transmembrane transporter activity"/>
    <property type="evidence" value="ECO:0007669"/>
    <property type="project" value="InterPro"/>
</dbReference>
<dbReference type="CDD" id="cd06550">
    <property type="entry name" value="TM_ABC_iron-siderophores_like"/>
    <property type="match status" value="1"/>
</dbReference>
<dbReference type="GO" id="GO:0005886">
    <property type="term" value="C:plasma membrane"/>
    <property type="evidence" value="ECO:0007669"/>
    <property type="project" value="UniProtKB-SubCell"/>
</dbReference>
<dbReference type="InterPro" id="IPR000522">
    <property type="entry name" value="ABC_transptr_permease_BtuC"/>
</dbReference>
<feature type="transmembrane region" description="Helical" evidence="8">
    <location>
        <begin position="238"/>
        <end position="265"/>
    </location>
</feature>
<evidence type="ECO:0000256" key="5">
    <source>
        <dbReference type="ARBA" id="ARBA00022692"/>
    </source>
</evidence>
<evidence type="ECO:0000313" key="9">
    <source>
        <dbReference type="EMBL" id="AYC30460.1"/>
    </source>
</evidence>
<feature type="transmembrane region" description="Helical" evidence="8">
    <location>
        <begin position="191"/>
        <end position="211"/>
    </location>
</feature>
<dbReference type="PANTHER" id="PTHR30472">
    <property type="entry name" value="FERRIC ENTEROBACTIN TRANSPORT SYSTEM PERMEASE PROTEIN"/>
    <property type="match status" value="1"/>
</dbReference>
<protein>
    <submittedName>
        <fullName evidence="9">Iron ABC transporter permease</fullName>
    </submittedName>
</protein>
<accession>A0A385YVZ3</accession>
<keyword evidence="7 8" id="KW-0472">Membrane</keyword>
<keyword evidence="3" id="KW-0813">Transport</keyword>
<comment type="subcellular location">
    <subcellularLocation>
        <location evidence="1">Cell membrane</location>
        <topology evidence="1">Multi-pass membrane protein</topology>
    </subcellularLocation>
</comment>
<keyword evidence="6 8" id="KW-1133">Transmembrane helix</keyword>
<dbReference type="EMBL" id="CP032418">
    <property type="protein sequence ID" value="AYC30460.1"/>
    <property type="molecule type" value="Genomic_DNA"/>
</dbReference>
<evidence type="ECO:0000256" key="3">
    <source>
        <dbReference type="ARBA" id="ARBA00022448"/>
    </source>
</evidence>
<feature type="transmembrane region" description="Helical" evidence="8">
    <location>
        <begin position="119"/>
        <end position="138"/>
    </location>
</feature>
<dbReference type="SUPFAM" id="SSF81345">
    <property type="entry name" value="ABC transporter involved in vitamin B12 uptake, BtuC"/>
    <property type="match status" value="1"/>
</dbReference>
<evidence type="ECO:0000313" key="10">
    <source>
        <dbReference type="Proteomes" id="UP000265725"/>
    </source>
</evidence>
<evidence type="ECO:0000256" key="2">
    <source>
        <dbReference type="ARBA" id="ARBA00007935"/>
    </source>
</evidence>
<evidence type="ECO:0000256" key="4">
    <source>
        <dbReference type="ARBA" id="ARBA00022475"/>
    </source>
</evidence>
<keyword evidence="10" id="KW-1185">Reference proteome</keyword>
<organism evidence="9 10">
    <name type="scientific">Paenisporosarcina cavernae</name>
    <dbReference type="NCBI Taxonomy" id="2320858"/>
    <lineage>
        <taxon>Bacteria</taxon>
        <taxon>Bacillati</taxon>
        <taxon>Bacillota</taxon>
        <taxon>Bacilli</taxon>
        <taxon>Bacillales</taxon>
        <taxon>Caryophanaceae</taxon>
        <taxon>Paenisporosarcina</taxon>
    </lineage>
</organism>
<feature type="transmembrane region" description="Helical" evidence="8">
    <location>
        <begin position="12"/>
        <end position="32"/>
    </location>
</feature>
<dbReference type="PANTHER" id="PTHR30472:SF65">
    <property type="entry name" value="SIDEROPHORE TRANSPORT SYSTEM PERMEASE PROTEIN YFIZ-RELATED"/>
    <property type="match status" value="1"/>
</dbReference>
<dbReference type="KEGG" id="paek:D3873_11685"/>
<dbReference type="Proteomes" id="UP000265725">
    <property type="component" value="Chromosome"/>
</dbReference>
<sequence length="332" mass="35391">MLHTTFARSTGLVVGIIVIFACMCASLVYGYTNTTWMDAYQSFVATNDSNIHIIIQQVRLPRAIVAALVGICLGVSGAILQSITRNPLSSPGILGVNAGASFFVVVGVVFFSVQSLQSFMMLSFVGAFIAFAFVYLLSSFGREGLTPLKLTLAGAAISALFSSFTQGMLVLNETALDQVLFWLAGSVANRPIEMVLIVLPYVIVALILVFIRAKELNVLSIGDDVATGLGQKTGWIKFFFGLFAVVLAAASVAVAGPIGFVGIIIPHLVRSLVGIDHRWVLPYSAIGGAILLLLADIIGRYVLMPQELPVGVMTALIGVPFFIYVARRKLGV</sequence>
<name>A0A385YVZ3_9BACL</name>
<dbReference type="FunFam" id="1.10.3470.10:FF:000001">
    <property type="entry name" value="Vitamin B12 ABC transporter permease BtuC"/>
    <property type="match status" value="1"/>
</dbReference>
<evidence type="ECO:0000256" key="7">
    <source>
        <dbReference type="ARBA" id="ARBA00023136"/>
    </source>
</evidence>
<reference evidence="10" key="1">
    <citation type="submission" date="2018-09" db="EMBL/GenBank/DDBJ databases">
        <authorList>
            <person name="Zhu H."/>
        </authorList>
    </citation>
    <scope>NUCLEOTIDE SEQUENCE [LARGE SCALE GENOMIC DNA]</scope>
    <source>
        <strain evidence="10">K2R23-3</strain>
    </source>
</reference>
<proteinExistence type="inferred from homology"/>
<dbReference type="InterPro" id="IPR037294">
    <property type="entry name" value="ABC_BtuC-like"/>
</dbReference>
<evidence type="ECO:0000256" key="1">
    <source>
        <dbReference type="ARBA" id="ARBA00004651"/>
    </source>
</evidence>
<feature type="transmembrane region" description="Helical" evidence="8">
    <location>
        <begin position="285"/>
        <end position="303"/>
    </location>
</feature>
<feature type="transmembrane region" description="Helical" evidence="8">
    <location>
        <begin position="92"/>
        <end position="113"/>
    </location>
</feature>
<dbReference type="AlphaFoldDB" id="A0A385YVZ3"/>
<dbReference type="GO" id="GO:0033214">
    <property type="term" value="P:siderophore-iron import into cell"/>
    <property type="evidence" value="ECO:0007669"/>
    <property type="project" value="TreeGrafter"/>
</dbReference>